<dbReference type="EMBL" id="JAGFBF010000001">
    <property type="protein sequence ID" value="MBO2988715.1"/>
    <property type="molecule type" value="Genomic_DNA"/>
</dbReference>
<name>A0A939QAL8_9MICO</name>
<organism evidence="1 2">
    <name type="scientific">Leucobacter tardus</name>
    <dbReference type="NCBI Taxonomy" id="501483"/>
    <lineage>
        <taxon>Bacteria</taxon>
        <taxon>Bacillati</taxon>
        <taxon>Actinomycetota</taxon>
        <taxon>Actinomycetes</taxon>
        <taxon>Micrococcales</taxon>
        <taxon>Microbacteriaceae</taxon>
        <taxon>Leucobacter</taxon>
    </lineage>
</organism>
<evidence type="ECO:0000313" key="1">
    <source>
        <dbReference type="EMBL" id="MBO2988715.1"/>
    </source>
</evidence>
<protein>
    <recommendedName>
        <fullName evidence="3">CsbD family protein</fullName>
    </recommendedName>
</protein>
<accession>A0A939QAL8</accession>
<keyword evidence="2" id="KW-1185">Reference proteome</keyword>
<gene>
    <name evidence="1" type="ORF">J4H85_01700</name>
</gene>
<sequence length="60" mass="6633">MGLVNKVKAKANKIQGEVDEKRGHKHDDDFLIAEGRVLQENANERLKNEDQGAAGDSEDT</sequence>
<dbReference type="Proteomes" id="UP000668403">
    <property type="component" value="Unassembled WGS sequence"/>
</dbReference>
<evidence type="ECO:0000313" key="2">
    <source>
        <dbReference type="Proteomes" id="UP000668403"/>
    </source>
</evidence>
<dbReference type="AlphaFoldDB" id="A0A939QAL8"/>
<comment type="caution">
    <text evidence="1">The sequence shown here is derived from an EMBL/GenBank/DDBJ whole genome shotgun (WGS) entry which is preliminary data.</text>
</comment>
<proteinExistence type="predicted"/>
<reference evidence="1" key="1">
    <citation type="submission" date="2021-03" db="EMBL/GenBank/DDBJ databases">
        <title>Leucobacter chromiisoli sp. nov., isolated from chromium-containing soil of chemical plant.</title>
        <authorList>
            <person name="Xu Z."/>
        </authorList>
    </citation>
    <scope>NUCLEOTIDE SEQUENCE</scope>
    <source>
        <strain evidence="1">K 70/01</strain>
    </source>
</reference>
<dbReference type="RefSeq" id="WP_208236292.1">
    <property type="nucleotide sequence ID" value="NZ_BAAAQU010000001.1"/>
</dbReference>
<evidence type="ECO:0008006" key="3">
    <source>
        <dbReference type="Google" id="ProtNLM"/>
    </source>
</evidence>